<gene>
    <name evidence="1" type="ORF">KW868_02505</name>
</gene>
<comment type="caution">
    <text evidence="1">The sequence shown here is derived from an EMBL/GenBank/DDBJ whole genome shotgun (WGS) entry which is preliminary data.</text>
</comment>
<protein>
    <submittedName>
        <fullName evidence="1">Uncharacterized protein</fullName>
    </submittedName>
</protein>
<dbReference type="Proteomes" id="UP000887320">
    <property type="component" value="Unassembled WGS sequence"/>
</dbReference>
<dbReference type="EMBL" id="JAHWXT010000001">
    <property type="protein sequence ID" value="MCF0263346.1"/>
    <property type="molecule type" value="Genomic_DNA"/>
</dbReference>
<reference evidence="1" key="1">
    <citation type="submission" date="2021-07" db="EMBL/GenBank/DDBJ databases">
        <authorList>
            <person name="Fernandez M."/>
            <person name="Pereira P."/>
            <person name="Torres Tejerizo G.A."/>
            <person name="Gonzalez P."/>
            <person name="Agostini E."/>
        </authorList>
    </citation>
    <scope>NUCLEOTIDE SEQUENCE</scope>
    <source>
        <strain evidence="1">SFC 500-1A</strain>
    </source>
</reference>
<accession>A0A8X8GMV8</accession>
<proteinExistence type="predicted"/>
<dbReference type="RefSeq" id="WP_234622600.1">
    <property type="nucleotide sequence ID" value="NZ_JAHWXT010000001.1"/>
</dbReference>
<name>A0A8X8GMV8_ACIGI</name>
<evidence type="ECO:0000313" key="1">
    <source>
        <dbReference type="EMBL" id="MCF0263346.1"/>
    </source>
</evidence>
<organism evidence="1 2">
    <name type="scientific">Acinetobacter guillouiae</name>
    <name type="common">Acinetobacter genomosp. 11</name>
    <dbReference type="NCBI Taxonomy" id="106649"/>
    <lineage>
        <taxon>Bacteria</taxon>
        <taxon>Pseudomonadati</taxon>
        <taxon>Pseudomonadota</taxon>
        <taxon>Gammaproteobacteria</taxon>
        <taxon>Moraxellales</taxon>
        <taxon>Moraxellaceae</taxon>
        <taxon>Acinetobacter</taxon>
    </lineage>
</organism>
<sequence length="81" mass="9373">MAKTYEIRTLSDFFKVPSDRIEDCLKEFAVGLEFLKANHELMGLENGQMEFFNWTDDGKKNITADFKFGKDVIRSEVTEEG</sequence>
<evidence type="ECO:0000313" key="2">
    <source>
        <dbReference type="Proteomes" id="UP000887320"/>
    </source>
</evidence>
<dbReference type="AlphaFoldDB" id="A0A8X8GMV8"/>